<gene>
    <name evidence="2" type="ORF">DIT97_24585</name>
</gene>
<dbReference type="Proteomes" id="UP000263642">
    <property type="component" value="Unassembled WGS sequence"/>
</dbReference>
<proteinExistence type="predicted"/>
<sequence length="35" mass="4047">MNHDSASPDWPHRQAEIPAPPEFPYPEVDCDWQAL</sequence>
<evidence type="ECO:0000313" key="2">
    <source>
        <dbReference type="EMBL" id="HCO26046.1"/>
    </source>
</evidence>
<protein>
    <submittedName>
        <fullName evidence="2">Gamma carbonic anhydrase family protein</fullName>
    </submittedName>
</protein>
<dbReference type="AlphaFoldDB" id="A0A3D3RBS4"/>
<evidence type="ECO:0000256" key="1">
    <source>
        <dbReference type="SAM" id="MobiDB-lite"/>
    </source>
</evidence>
<feature type="region of interest" description="Disordered" evidence="1">
    <location>
        <begin position="1"/>
        <end position="35"/>
    </location>
</feature>
<comment type="caution">
    <text evidence="2">The sequence shown here is derived from an EMBL/GenBank/DDBJ whole genome shotgun (WGS) entry which is preliminary data.</text>
</comment>
<organism evidence="2 3">
    <name type="scientific">Gimesia maris</name>
    <dbReference type="NCBI Taxonomy" id="122"/>
    <lineage>
        <taxon>Bacteria</taxon>
        <taxon>Pseudomonadati</taxon>
        <taxon>Planctomycetota</taxon>
        <taxon>Planctomycetia</taxon>
        <taxon>Planctomycetales</taxon>
        <taxon>Planctomycetaceae</taxon>
        <taxon>Gimesia</taxon>
    </lineage>
</organism>
<name>A0A3D3RBS4_9PLAN</name>
<feature type="non-terminal residue" evidence="2">
    <location>
        <position position="35"/>
    </location>
</feature>
<evidence type="ECO:0000313" key="3">
    <source>
        <dbReference type="Proteomes" id="UP000263642"/>
    </source>
</evidence>
<dbReference type="EMBL" id="DQAY01000148">
    <property type="protein sequence ID" value="HCO26046.1"/>
    <property type="molecule type" value="Genomic_DNA"/>
</dbReference>
<reference evidence="2 3" key="1">
    <citation type="journal article" date="2018" name="Nat. Biotechnol.">
        <title>A standardized bacterial taxonomy based on genome phylogeny substantially revises the tree of life.</title>
        <authorList>
            <person name="Parks D.H."/>
            <person name="Chuvochina M."/>
            <person name="Waite D.W."/>
            <person name="Rinke C."/>
            <person name="Skarshewski A."/>
            <person name="Chaumeil P.A."/>
            <person name="Hugenholtz P."/>
        </authorList>
    </citation>
    <scope>NUCLEOTIDE SEQUENCE [LARGE SCALE GENOMIC DNA]</scope>
    <source>
        <strain evidence="2">UBA9375</strain>
    </source>
</reference>
<accession>A0A3D3RBS4</accession>